<dbReference type="PROSITE" id="PS00659">
    <property type="entry name" value="GLYCOSYL_HYDROL_F5"/>
    <property type="match status" value="1"/>
</dbReference>
<dbReference type="PROSITE" id="PS51272">
    <property type="entry name" value="SLH"/>
    <property type="match status" value="3"/>
</dbReference>
<dbReference type="InterPro" id="IPR001547">
    <property type="entry name" value="Glyco_hydro_5"/>
</dbReference>
<organism evidence="10 11">
    <name type="scientific">Paenibacillus septentrionalis</name>
    <dbReference type="NCBI Taxonomy" id="429342"/>
    <lineage>
        <taxon>Bacteria</taxon>
        <taxon>Bacillati</taxon>
        <taxon>Bacillota</taxon>
        <taxon>Bacilli</taxon>
        <taxon>Bacillales</taxon>
        <taxon>Paenibacillaceae</taxon>
        <taxon>Paenibacillus</taxon>
    </lineage>
</organism>
<proteinExistence type="inferred from homology"/>
<feature type="domain" description="SLH" evidence="9">
    <location>
        <begin position="684"/>
        <end position="743"/>
    </location>
</feature>
<keyword evidence="6" id="KW-0326">Glycosidase</keyword>
<keyword evidence="5" id="KW-0119">Carbohydrate metabolism</keyword>
<name>A0ABW1V638_9BACL</name>
<keyword evidence="7" id="KW-0624">Polysaccharide degradation</keyword>
<dbReference type="Gene3D" id="2.60.40.10">
    <property type="entry name" value="Immunoglobulins"/>
    <property type="match status" value="1"/>
</dbReference>
<protein>
    <submittedName>
        <fullName evidence="10">Cellulase family glycosylhydrolase</fullName>
    </submittedName>
</protein>
<dbReference type="Pfam" id="PF03442">
    <property type="entry name" value="CBM_X2"/>
    <property type="match status" value="1"/>
</dbReference>
<evidence type="ECO:0000256" key="3">
    <source>
        <dbReference type="ARBA" id="ARBA00022801"/>
    </source>
</evidence>
<dbReference type="Pfam" id="PF18448">
    <property type="entry name" value="CBM46"/>
    <property type="match status" value="1"/>
</dbReference>
<feature type="domain" description="SLH" evidence="9">
    <location>
        <begin position="620"/>
        <end position="683"/>
    </location>
</feature>
<evidence type="ECO:0000256" key="2">
    <source>
        <dbReference type="ARBA" id="ARBA00022729"/>
    </source>
</evidence>
<feature type="signal peptide" evidence="8">
    <location>
        <begin position="1"/>
        <end position="25"/>
    </location>
</feature>
<sequence length="747" mass="83578">MKHVKKFMLLTVMLLALTVPAVSYASEANEEPAPIQQYVNDMQPGWNLGNTFDAVGADETAWGNPRVTQQFIENLADQGFKSIRIPVTFDQRMSTASDFTIDEQFLSRLDQAIQWSLDEGLYVMINVHHDSWIWLESGMQQNHDESLARFEAIWTQLADRYKDYTTKLMFESINEPRFWGSEEEKQTYLDELNTAFYEIVRNSGGNNAVRPIVLPTLDTGSEQHKIDALYDFIVKLDDPNVIATIHYYGFWPFSVNIAGVTTFNEETKNDVITTFNRAYDNFVAKGIPVVIGEFGLLGFDTDLYAIQQGEKLKFFEFMIHYAQEKQLTHMLWDNGQHFGRQSYQWSDQELYDMMKASWAGRSATAETDSVFIKGNSAIEDVEIELQLHGNQFSALTHQGNALIANENYVLNSSVLTLKASLLEELTSQGELGRNAELTIEFNQGKDWKLFIITYDTPVLGSASGTTEQFHIPVAYNGDQLATMEALYEDGSNAGPQNWTSFKEFAYTFKPDYTNNTLTLTSNFFNEVNDGNVKLKLHFWSGELLEYTITKNGTAVIGSITPPYRDIASHWSFAGVARAAELGIVTGNTDGSFHPDQALSRADLAVMIGRALQLRADTTNETLFADEASIPAYAKSFITQLAQLQIINGYTDGSFRPKQHVTRAELAVIIARALKLEGPAAASYPDQASIPSWAQNEIALVTDLKLMNGKANGHFDATASTTRAEAATVMVRVVDYLAAASNQQDSQQ</sequence>
<dbReference type="Pfam" id="PF00150">
    <property type="entry name" value="Cellulase"/>
    <property type="match status" value="1"/>
</dbReference>
<evidence type="ECO:0000256" key="1">
    <source>
        <dbReference type="ARBA" id="ARBA00005641"/>
    </source>
</evidence>
<feature type="chain" id="PRO_5047029407" evidence="8">
    <location>
        <begin position="26"/>
        <end position="747"/>
    </location>
</feature>
<dbReference type="InterPro" id="IPR014756">
    <property type="entry name" value="Ig_E-set"/>
</dbReference>
<reference evidence="11" key="1">
    <citation type="journal article" date="2019" name="Int. J. Syst. Evol. Microbiol.">
        <title>The Global Catalogue of Microorganisms (GCM) 10K type strain sequencing project: providing services to taxonomists for standard genome sequencing and annotation.</title>
        <authorList>
            <consortium name="The Broad Institute Genomics Platform"/>
            <consortium name="The Broad Institute Genome Sequencing Center for Infectious Disease"/>
            <person name="Wu L."/>
            <person name="Ma J."/>
        </authorList>
    </citation>
    <scope>NUCLEOTIDE SEQUENCE [LARGE SCALE GENOMIC DNA]</scope>
    <source>
        <strain evidence="11">PCU 280</strain>
    </source>
</reference>
<dbReference type="InterPro" id="IPR017853">
    <property type="entry name" value="GH"/>
</dbReference>
<dbReference type="SUPFAM" id="SSF81296">
    <property type="entry name" value="E set domains"/>
    <property type="match status" value="1"/>
</dbReference>
<dbReference type="InterPro" id="IPR018087">
    <property type="entry name" value="Glyco_hydro_5_CS"/>
</dbReference>
<dbReference type="Gene3D" id="3.20.20.80">
    <property type="entry name" value="Glycosidases"/>
    <property type="match status" value="1"/>
</dbReference>
<evidence type="ECO:0000259" key="9">
    <source>
        <dbReference type="PROSITE" id="PS51272"/>
    </source>
</evidence>
<feature type="domain" description="SLH" evidence="9">
    <location>
        <begin position="558"/>
        <end position="619"/>
    </location>
</feature>
<evidence type="ECO:0000256" key="4">
    <source>
        <dbReference type="ARBA" id="ARBA00023001"/>
    </source>
</evidence>
<accession>A0ABW1V638</accession>
<keyword evidence="2 8" id="KW-0732">Signal</keyword>
<evidence type="ECO:0000313" key="11">
    <source>
        <dbReference type="Proteomes" id="UP001596233"/>
    </source>
</evidence>
<dbReference type="PANTHER" id="PTHR31297:SF41">
    <property type="entry name" value="ENDOGLUCANASE, PUTATIVE (AFU_ORTHOLOGUE AFUA_5G01830)-RELATED"/>
    <property type="match status" value="1"/>
</dbReference>
<dbReference type="InterPro" id="IPR040946">
    <property type="entry name" value="CBM46"/>
</dbReference>
<dbReference type="RefSeq" id="WP_379234888.1">
    <property type="nucleotide sequence ID" value="NZ_JBHSTE010000004.1"/>
</dbReference>
<evidence type="ECO:0000313" key="10">
    <source>
        <dbReference type="EMBL" id="MFC6333423.1"/>
    </source>
</evidence>
<keyword evidence="11" id="KW-1185">Reference proteome</keyword>
<dbReference type="InterPro" id="IPR050386">
    <property type="entry name" value="Glycosyl_hydrolase_5"/>
</dbReference>
<comment type="similarity">
    <text evidence="1">Belongs to the glycosyl hydrolase 5 (cellulase A) family.</text>
</comment>
<keyword evidence="4" id="KW-0136">Cellulose degradation</keyword>
<dbReference type="Pfam" id="PF00395">
    <property type="entry name" value="SLH"/>
    <property type="match status" value="3"/>
</dbReference>
<dbReference type="PANTHER" id="PTHR31297">
    <property type="entry name" value="GLUCAN ENDO-1,6-BETA-GLUCOSIDASE B"/>
    <property type="match status" value="1"/>
</dbReference>
<dbReference type="InterPro" id="IPR013783">
    <property type="entry name" value="Ig-like_fold"/>
</dbReference>
<dbReference type="InterPro" id="IPR005102">
    <property type="entry name" value="Carbo-bd_X2"/>
</dbReference>
<dbReference type="SUPFAM" id="SSF51445">
    <property type="entry name" value="(Trans)glycosidases"/>
    <property type="match status" value="1"/>
</dbReference>
<evidence type="ECO:0000256" key="6">
    <source>
        <dbReference type="ARBA" id="ARBA00023295"/>
    </source>
</evidence>
<gene>
    <name evidence="10" type="ORF">ACFP56_12410</name>
</gene>
<evidence type="ECO:0000256" key="7">
    <source>
        <dbReference type="ARBA" id="ARBA00023326"/>
    </source>
</evidence>
<dbReference type="InterPro" id="IPR001119">
    <property type="entry name" value="SLH_dom"/>
</dbReference>
<evidence type="ECO:0000256" key="5">
    <source>
        <dbReference type="ARBA" id="ARBA00023277"/>
    </source>
</evidence>
<keyword evidence="3" id="KW-0378">Hydrolase</keyword>
<dbReference type="EMBL" id="JBHSTE010000004">
    <property type="protein sequence ID" value="MFC6333423.1"/>
    <property type="molecule type" value="Genomic_DNA"/>
</dbReference>
<comment type="caution">
    <text evidence="10">The sequence shown here is derived from an EMBL/GenBank/DDBJ whole genome shotgun (WGS) entry which is preliminary data.</text>
</comment>
<evidence type="ECO:0000256" key="8">
    <source>
        <dbReference type="SAM" id="SignalP"/>
    </source>
</evidence>
<dbReference type="Proteomes" id="UP001596233">
    <property type="component" value="Unassembled WGS sequence"/>
</dbReference>